<dbReference type="PANTHER" id="PTHR34023:SF5">
    <property type="entry name" value="RNASE H TYPE-1 DOMAIN-CONTAINING PROTEIN"/>
    <property type="match status" value="1"/>
</dbReference>
<dbReference type="InterPro" id="IPR044730">
    <property type="entry name" value="RNase_H-like_dom_plant"/>
</dbReference>
<dbReference type="Proteomes" id="UP000236291">
    <property type="component" value="Unassembled WGS sequence"/>
</dbReference>
<dbReference type="Gene3D" id="3.30.420.10">
    <property type="entry name" value="Ribonuclease H-like superfamily/Ribonuclease H"/>
    <property type="match status" value="1"/>
</dbReference>
<dbReference type="EMBL" id="ASHM01016320">
    <property type="protein sequence ID" value="PNX98129.1"/>
    <property type="molecule type" value="Genomic_DNA"/>
</dbReference>
<dbReference type="GO" id="GO:0004523">
    <property type="term" value="F:RNA-DNA hybrid ribonuclease activity"/>
    <property type="evidence" value="ECO:0007669"/>
    <property type="project" value="InterPro"/>
</dbReference>
<dbReference type="GO" id="GO:0003676">
    <property type="term" value="F:nucleic acid binding"/>
    <property type="evidence" value="ECO:0007669"/>
    <property type="project" value="InterPro"/>
</dbReference>
<organism evidence="2 3">
    <name type="scientific">Trifolium pratense</name>
    <name type="common">Red clover</name>
    <dbReference type="NCBI Taxonomy" id="57577"/>
    <lineage>
        <taxon>Eukaryota</taxon>
        <taxon>Viridiplantae</taxon>
        <taxon>Streptophyta</taxon>
        <taxon>Embryophyta</taxon>
        <taxon>Tracheophyta</taxon>
        <taxon>Spermatophyta</taxon>
        <taxon>Magnoliopsida</taxon>
        <taxon>eudicotyledons</taxon>
        <taxon>Gunneridae</taxon>
        <taxon>Pentapetalae</taxon>
        <taxon>rosids</taxon>
        <taxon>fabids</taxon>
        <taxon>Fabales</taxon>
        <taxon>Fabaceae</taxon>
        <taxon>Papilionoideae</taxon>
        <taxon>50 kb inversion clade</taxon>
        <taxon>NPAAA clade</taxon>
        <taxon>Hologalegina</taxon>
        <taxon>IRL clade</taxon>
        <taxon>Trifolieae</taxon>
        <taxon>Trifolium</taxon>
    </lineage>
</organism>
<reference evidence="2 3" key="1">
    <citation type="journal article" date="2014" name="Am. J. Bot.">
        <title>Genome assembly and annotation for red clover (Trifolium pratense; Fabaceae).</title>
        <authorList>
            <person name="Istvanek J."/>
            <person name="Jaros M."/>
            <person name="Krenek A."/>
            <person name="Repkova J."/>
        </authorList>
    </citation>
    <scope>NUCLEOTIDE SEQUENCE [LARGE SCALE GENOMIC DNA]</scope>
    <source>
        <strain evidence="3">cv. Tatra</strain>
        <tissue evidence="2">Young leaves</tissue>
    </source>
</reference>
<dbReference type="AlphaFoldDB" id="A0A2K3N569"/>
<accession>A0A2K3N569</accession>
<reference evidence="2 3" key="2">
    <citation type="journal article" date="2017" name="Front. Plant Sci.">
        <title>Gene Classification and Mining of Molecular Markers Useful in Red Clover (Trifolium pratense) Breeding.</title>
        <authorList>
            <person name="Istvanek J."/>
            <person name="Dluhosova J."/>
            <person name="Dluhos P."/>
            <person name="Patkova L."/>
            <person name="Nedelnik J."/>
            <person name="Repkova J."/>
        </authorList>
    </citation>
    <scope>NUCLEOTIDE SEQUENCE [LARGE SCALE GENOMIC DNA]</scope>
    <source>
        <strain evidence="3">cv. Tatra</strain>
        <tissue evidence="2">Young leaves</tissue>
    </source>
</reference>
<name>A0A2K3N569_TRIPR</name>
<evidence type="ECO:0000259" key="1">
    <source>
        <dbReference type="Pfam" id="PF13456"/>
    </source>
</evidence>
<dbReference type="CDD" id="cd06222">
    <property type="entry name" value="RNase_H_like"/>
    <property type="match status" value="1"/>
</dbReference>
<comment type="caution">
    <text evidence="2">The sequence shown here is derived from an EMBL/GenBank/DDBJ whole genome shotgun (WGS) entry which is preliminary data.</text>
</comment>
<gene>
    <name evidence="2" type="ORF">L195_g021371</name>
</gene>
<protein>
    <submittedName>
        <fullName evidence="2">Ribonuclease H</fullName>
    </submittedName>
</protein>
<dbReference type="PANTHER" id="PTHR34023">
    <property type="entry name" value="RNASE H DOMAIN-CONTAINING PROTEIN"/>
    <property type="match status" value="1"/>
</dbReference>
<dbReference type="InterPro" id="IPR002156">
    <property type="entry name" value="RNaseH_domain"/>
</dbReference>
<evidence type="ECO:0000313" key="2">
    <source>
        <dbReference type="EMBL" id="PNX98129.1"/>
    </source>
</evidence>
<dbReference type="Pfam" id="PF13456">
    <property type="entry name" value="RVT_3"/>
    <property type="match status" value="1"/>
</dbReference>
<feature type="domain" description="RNase H type-1" evidence="1">
    <location>
        <begin position="7"/>
        <end position="77"/>
    </location>
</feature>
<dbReference type="InterPro" id="IPR036397">
    <property type="entry name" value="RNaseH_sf"/>
</dbReference>
<evidence type="ECO:0000313" key="3">
    <source>
        <dbReference type="Proteomes" id="UP000236291"/>
    </source>
</evidence>
<sequence length="111" mass="12400">MVMLHELELCWEKGLRSVSCFSDSLQTVTLVKNGVSPYHKFANEVTSIQQLLDRDWVVVVNHTLREGNTCADILPKKGANSISPLMKLEAPPTELSSLFLVDAWGVAFIRD</sequence>
<proteinExistence type="predicted"/>